<feature type="binding site" evidence="5">
    <location>
        <position position="37"/>
    </location>
    <ligand>
        <name>NADP(+)</name>
        <dbReference type="ChEBI" id="CHEBI:58349"/>
    </ligand>
</feature>
<gene>
    <name evidence="4" type="primary">proC</name>
    <name evidence="8" type="ORF">GGR13_002422</name>
</gene>
<feature type="binding site" evidence="5">
    <location>
        <begin position="9"/>
        <end position="14"/>
    </location>
    <ligand>
        <name>NADP(+)</name>
        <dbReference type="ChEBI" id="CHEBI:58349"/>
    </ligand>
</feature>
<name>A0A7W9FEZ9_9CAUL</name>
<evidence type="ECO:0000259" key="7">
    <source>
        <dbReference type="Pfam" id="PF14748"/>
    </source>
</evidence>
<feature type="domain" description="Pyrroline-5-carboxylate reductase dimerisation" evidence="7">
    <location>
        <begin position="159"/>
        <end position="263"/>
    </location>
</feature>
<dbReference type="InterPro" id="IPR000304">
    <property type="entry name" value="Pyrroline-COOH_reductase"/>
</dbReference>
<accession>A0A7W9FEZ9</accession>
<comment type="pathway">
    <text evidence="4">Amino-acid biosynthesis; L-proline biosynthesis; L-proline from L-glutamate 5-semialdehyde: step 1/1.</text>
</comment>
<evidence type="ECO:0000256" key="1">
    <source>
        <dbReference type="ARBA" id="ARBA00005525"/>
    </source>
</evidence>
<dbReference type="Pfam" id="PF03807">
    <property type="entry name" value="F420_oxidored"/>
    <property type="match status" value="1"/>
</dbReference>
<dbReference type="Gene3D" id="1.10.3730.10">
    <property type="entry name" value="ProC C-terminal domain-like"/>
    <property type="match status" value="1"/>
</dbReference>
<evidence type="ECO:0000313" key="8">
    <source>
        <dbReference type="EMBL" id="MBB5746815.1"/>
    </source>
</evidence>
<dbReference type="GO" id="GO:0005737">
    <property type="term" value="C:cytoplasm"/>
    <property type="evidence" value="ECO:0007669"/>
    <property type="project" value="UniProtKB-SubCell"/>
</dbReference>
<dbReference type="SUPFAM" id="SSF51735">
    <property type="entry name" value="NAD(P)-binding Rossmann-fold domains"/>
    <property type="match status" value="1"/>
</dbReference>
<keyword evidence="4" id="KW-0028">Amino-acid biosynthesis</keyword>
<proteinExistence type="inferred from homology"/>
<comment type="catalytic activity">
    <reaction evidence="4">
        <text>L-proline + NAD(+) = (S)-1-pyrroline-5-carboxylate + NADH + 2 H(+)</text>
        <dbReference type="Rhea" id="RHEA:14105"/>
        <dbReference type="ChEBI" id="CHEBI:15378"/>
        <dbReference type="ChEBI" id="CHEBI:17388"/>
        <dbReference type="ChEBI" id="CHEBI:57540"/>
        <dbReference type="ChEBI" id="CHEBI:57945"/>
        <dbReference type="ChEBI" id="CHEBI:60039"/>
        <dbReference type="EC" id="1.5.1.2"/>
    </reaction>
</comment>
<dbReference type="Gene3D" id="3.40.50.720">
    <property type="entry name" value="NAD(P)-binding Rossmann-like Domain"/>
    <property type="match status" value="1"/>
</dbReference>
<comment type="function">
    <text evidence="4">Catalyzes the reduction of 1-pyrroline-5-carboxylate (PCA) to L-proline.</text>
</comment>
<dbReference type="GO" id="GO:0004735">
    <property type="term" value="F:pyrroline-5-carboxylate reductase activity"/>
    <property type="evidence" value="ECO:0007669"/>
    <property type="project" value="UniProtKB-UniRule"/>
</dbReference>
<organism evidence="8 9">
    <name type="scientific">Brevundimonas variabilis</name>
    <dbReference type="NCBI Taxonomy" id="74312"/>
    <lineage>
        <taxon>Bacteria</taxon>
        <taxon>Pseudomonadati</taxon>
        <taxon>Pseudomonadota</taxon>
        <taxon>Alphaproteobacteria</taxon>
        <taxon>Caulobacterales</taxon>
        <taxon>Caulobacteraceae</taxon>
        <taxon>Brevundimonas</taxon>
    </lineage>
</organism>
<dbReference type="RefSeq" id="WP_221230655.1">
    <property type="nucleotide sequence ID" value="NZ_JACHOR010000004.1"/>
</dbReference>
<evidence type="ECO:0000256" key="4">
    <source>
        <dbReference type="HAMAP-Rule" id="MF_01925"/>
    </source>
</evidence>
<keyword evidence="3 4" id="KW-0560">Oxidoreductase</keyword>
<evidence type="ECO:0000313" key="9">
    <source>
        <dbReference type="Proteomes" id="UP000545037"/>
    </source>
</evidence>
<dbReference type="InterPro" id="IPR053790">
    <property type="entry name" value="P5CR-like_CS"/>
</dbReference>
<dbReference type="InterPro" id="IPR008927">
    <property type="entry name" value="6-PGluconate_DH-like_C_sf"/>
</dbReference>
<keyword evidence="9" id="KW-1185">Reference proteome</keyword>
<evidence type="ECO:0000256" key="5">
    <source>
        <dbReference type="PIRSR" id="PIRSR000193-1"/>
    </source>
</evidence>
<reference evidence="8 9" key="1">
    <citation type="submission" date="2020-08" db="EMBL/GenBank/DDBJ databases">
        <title>Genomic Encyclopedia of Type Strains, Phase IV (KMG-IV): sequencing the most valuable type-strain genomes for metagenomic binning, comparative biology and taxonomic classification.</title>
        <authorList>
            <person name="Goeker M."/>
        </authorList>
    </citation>
    <scope>NUCLEOTIDE SEQUENCE [LARGE SCALE GENOMIC DNA]</scope>
    <source>
        <strain evidence="8 9">DSM 4737</strain>
    </source>
</reference>
<dbReference type="PROSITE" id="PS00521">
    <property type="entry name" value="P5CR"/>
    <property type="match status" value="1"/>
</dbReference>
<evidence type="ECO:0000259" key="6">
    <source>
        <dbReference type="Pfam" id="PF03807"/>
    </source>
</evidence>
<dbReference type="AlphaFoldDB" id="A0A7W9FEZ9"/>
<comment type="similarity">
    <text evidence="1 4">Belongs to the pyrroline-5-carboxylate reductase family.</text>
</comment>
<dbReference type="EC" id="1.5.1.2" evidence="4"/>
<dbReference type="UniPathway" id="UPA00098">
    <property type="reaction ID" value="UER00361"/>
</dbReference>
<comment type="caution">
    <text evidence="8">The sequence shown here is derived from an EMBL/GenBank/DDBJ whole genome shotgun (WGS) entry which is preliminary data.</text>
</comment>
<dbReference type="Proteomes" id="UP000545037">
    <property type="component" value="Unassembled WGS sequence"/>
</dbReference>
<dbReference type="PIRSF" id="PIRSF000193">
    <property type="entry name" value="Pyrrol-5-carb_rd"/>
    <property type="match status" value="1"/>
</dbReference>
<sequence length="265" mass="26726">MRQGPVVLLGCGRLGSAMVEGWLLTGSVDPAELIILTPSTKPAAERARVLGARINPPADELAGARCLVLAVKPAMWRAASEPVVGALAKDTAIVSVMAGVRAGDLSAGFQGRPIARVMPTTAVAWGQGVAAIHAEDPQARTLAHGLFQPLADIVDLDDEDLMDAATAVAGSGPAYLHAFTQALAKAAQDVGLPPETALTLARGAARSAAASARGEGTLESLIGQVASPGGTTEAGLKALNAGGQLDRAVADAVRAALNRARDLSA</sequence>
<comment type="subcellular location">
    <subcellularLocation>
        <location evidence="4">Cytoplasm</location>
    </subcellularLocation>
</comment>
<evidence type="ECO:0000256" key="3">
    <source>
        <dbReference type="ARBA" id="ARBA00023002"/>
    </source>
</evidence>
<keyword evidence="4" id="KW-0963">Cytoplasm</keyword>
<dbReference type="PANTHER" id="PTHR11645:SF0">
    <property type="entry name" value="PYRROLINE-5-CARBOXYLATE REDUCTASE 3"/>
    <property type="match status" value="1"/>
</dbReference>
<keyword evidence="4" id="KW-0641">Proline biosynthesis</keyword>
<feature type="binding site" evidence="5">
    <location>
        <begin position="70"/>
        <end position="73"/>
    </location>
    <ligand>
        <name>NADP(+)</name>
        <dbReference type="ChEBI" id="CHEBI:58349"/>
    </ligand>
</feature>
<dbReference type="SUPFAM" id="SSF48179">
    <property type="entry name" value="6-phosphogluconate dehydrogenase C-terminal domain-like"/>
    <property type="match status" value="1"/>
</dbReference>
<evidence type="ECO:0000256" key="2">
    <source>
        <dbReference type="ARBA" id="ARBA00022857"/>
    </source>
</evidence>
<feature type="domain" description="Pyrroline-5-carboxylate reductase catalytic N-terminal" evidence="6">
    <location>
        <begin position="6"/>
        <end position="99"/>
    </location>
</feature>
<dbReference type="InterPro" id="IPR028939">
    <property type="entry name" value="P5C_Rdtase_cat_N"/>
</dbReference>
<dbReference type="GO" id="GO:0055129">
    <property type="term" value="P:L-proline biosynthetic process"/>
    <property type="evidence" value="ECO:0007669"/>
    <property type="project" value="UniProtKB-UniRule"/>
</dbReference>
<dbReference type="InterPro" id="IPR029036">
    <property type="entry name" value="P5CR_dimer"/>
</dbReference>
<dbReference type="InterPro" id="IPR036291">
    <property type="entry name" value="NAD(P)-bd_dom_sf"/>
</dbReference>
<protein>
    <recommendedName>
        <fullName evidence="4">Pyrroline-5-carboxylate reductase</fullName>
        <shortName evidence="4">P5C reductase</shortName>
        <shortName evidence="4">P5CR</shortName>
        <ecNumber evidence="4">1.5.1.2</ecNumber>
    </recommendedName>
    <alternativeName>
        <fullName evidence="4">PCA reductase</fullName>
    </alternativeName>
</protein>
<dbReference type="Pfam" id="PF14748">
    <property type="entry name" value="P5CR_dimer"/>
    <property type="match status" value="1"/>
</dbReference>
<dbReference type="PANTHER" id="PTHR11645">
    <property type="entry name" value="PYRROLINE-5-CARBOXYLATE REDUCTASE"/>
    <property type="match status" value="1"/>
</dbReference>
<dbReference type="HAMAP" id="MF_01925">
    <property type="entry name" value="P5C_reductase"/>
    <property type="match status" value="1"/>
</dbReference>
<comment type="catalytic activity">
    <reaction evidence="4">
        <text>L-proline + NADP(+) = (S)-1-pyrroline-5-carboxylate + NADPH + 2 H(+)</text>
        <dbReference type="Rhea" id="RHEA:14109"/>
        <dbReference type="ChEBI" id="CHEBI:15378"/>
        <dbReference type="ChEBI" id="CHEBI:17388"/>
        <dbReference type="ChEBI" id="CHEBI:57783"/>
        <dbReference type="ChEBI" id="CHEBI:58349"/>
        <dbReference type="ChEBI" id="CHEBI:60039"/>
        <dbReference type="EC" id="1.5.1.2"/>
    </reaction>
</comment>
<dbReference type="EMBL" id="JACHOR010000004">
    <property type="protein sequence ID" value="MBB5746815.1"/>
    <property type="molecule type" value="Genomic_DNA"/>
</dbReference>
<keyword evidence="2 4" id="KW-0521">NADP</keyword>